<reference evidence="2 3" key="1">
    <citation type="submission" date="2020-07" db="EMBL/GenBank/DDBJ databases">
        <title>Genomic Encyclopedia of Type Strains, Phase IV (KMG-IV): sequencing the most valuable type-strain genomes for metagenomic binning, comparative biology and taxonomic classification.</title>
        <authorList>
            <person name="Goeker M."/>
        </authorList>
    </citation>
    <scope>NUCLEOTIDE SEQUENCE [LARGE SCALE GENOMIC DNA]</scope>
    <source>
        <strain evidence="2 3">DSM 45533</strain>
    </source>
</reference>
<evidence type="ECO:0000313" key="2">
    <source>
        <dbReference type="EMBL" id="MBA2893721.1"/>
    </source>
</evidence>
<gene>
    <name evidence="2" type="ORF">HNR30_005082</name>
</gene>
<accession>A0A7W0CM49</accession>
<name>A0A7W0CM49_9ACTN</name>
<dbReference type="EMBL" id="JACDUR010000005">
    <property type="protein sequence ID" value="MBA2893721.1"/>
    <property type="molecule type" value="Genomic_DNA"/>
</dbReference>
<evidence type="ECO:0000313" key="3">
    <source>
        <dbReference type="Proteomes" id="UP000530928"/>
    </source>
</evidence>
<protein>
    <recommendedName>
        <fullName evidence="4">SH3 domain-containing protein</fullName>
    </recommendedName>
</protein>
<feature type="signal peptide" evidence="1">
    <location>
        <begin position="1"/>
        <end position="28"/>
    </location>
</feature>
<evidence type="ECO:0008006" key="4">
    <source>
        <dbReference type="Google" id="ProtNLM"/>
    </source>
</evidence>
<proteinExistence type="predicted"/>
<evidence type="ECO:0000256" key="1">
    <source>
        <dbReference type="SAM" id="SignalP"/>
    </source>
</evidence>
<dbReference type="AlphaFoldDB" id="A0A7W0CM49"/>
<dbReference type="RefSeq" id="WP_181612500.1">
    <property type="nucleotide sequence ID" value="NZ_BAABAM010000005.1"/>
</dbReference>
<organism evidence="2 3">
    <name type="scientific">Nonomuraea soli</name>
    <dbReference type="NCBI Taxonomy" id="1032476"/>
    <lineage>
        <taxon>Bacteria</taxon>
        <taxon>Bacillati</taxon>
        <taxon>Actinomycetota</taxon>
        <taxon>Actinomycetes</taxon>
        <taxon>Streptosporangiales</taxon>
        <taxon>Streptosporangiaceae</taxon>
        <taxon>Nonomuraea</taxon>
    </lineage>
</organism>
<feature type="chain" id="PRO_5031494470" description="SH3 domain-containing protein" evidence="1">
    <location>
        <begin position="29"/>
        <end position="130"/>
    </location>
</feature>
<dbReference type="Proteomes" id="UP000530928">
    <property type="component" value="Unassembled WGS sequence"/>
</dbReference>
<keyword evidence="3" id="KW-1185">Reference proteome</keyword>
<comment type="caution">
    <text evidence="2">The sequence shown here is derived from an EMBL/GenBank/DDBJ whole genome shotgun (WGS) entry which is preliminary data.</text>
</comment>
<sequence>MKRTISHLSTAAAMVLAGLCVTAAPADAAPACTAPEWPPDTTDGYAFIKGDQWSSKFNLKKAPYSHCGNSVLMWGGDKLELNCYMYNDYGNKWYYGWARYGDNYYKGWMSAANLEWFTGWSGGKCVIDDA</sequence>
<keyword evidence="1" id="KW-0732">Signal</keyword>